<accession>A0ABQ9X3T8</accession>
<gene>
    <name evidence="2" type="ORF">BLNAU_20098</name>
</gene>
<feature type="compositionally biased region" description="Basic and acidic residues" evidence="1">
    <location>
        <begin position="254"/>
        <end position="273"/>
    </location>
</feature>
<reference evidence="2 3" key="1">
    <citation type="journal article" date="2022" name="bioRxiv">
        <title>Genomics of Preaxostyla Flagellates Illuminates Evolutionary Transitions and the Path Towards Mitochondrial Loss.</title>
        <authorList>
            <person name="Novak L.V.F."/>
            <person name="Treitli S.C."/>
            <person name="Pyrih J."/>
            <person name="Halakuc P."/>
            <person name="Pipaliya S.V."/>
            <person name="Vacek V."/>
            <person name="Brzon O."/>
            <person name="Soukal P."/>
            <person name="Eme L."/>
            <person name="Dacks J.B."/>
            <person name="Karnkowska A."/>
            <person name="Elias M."/>
            <person name="Hampl V."/>
        </authorList>
    </citation>
    <scope>NUCLEOTIDE SEQUENCE [LARGE SCALE GENOMIC DNA]</scope>
    <source>
        <strain evidence="2">NAU3</strain>
        <tissue evidence="2">Gut</tissue>
    </source>
</reference>
<feature type="region of interest" description="Disordered" evidence="1">
    <location>
        <begin position="157"/>
        <end position="195"/>
    </location>
</feature>
<keyword evidence="3" id="KW-1185">Reference proteome</keyword>
<evidence type="ECO:0000313" key="2">
    <source>
        <dbReference type="EMBL" id="KAK2944980.1"/>
    </source>
</evidence>
<feature type="compositionally biased region" description="Basic and acidic residues" evidence="1">
    <location>
        <begin position="182"/>
        <end position="192"/>
    </location>
</feature>
<evidence type="ECO:0000256" key="1">
    <source>
        <dbReference type="SAM" id="MobiDB-lite"/>
    </source>
</evidence>
<feature type="compositionally biased region" description="Basic residues" evidence="1">
    <location>
        <begin position="274"/>
        <end position="294"/>
    </location>
</feature>
<proteinExistence type="predicted"/>
<name>A0ABQ9X3T8_9EUKA</name>
<organism evidence="2 3">
    <name type="scientific">Blattamonas nauphoetae</name>
    <dbReference type="NCBI Taxonomy" id="2049346"/>
    <lineage>
        <taxon>Eukaryota</taxon>
        <taxon>Metamonada</taxon>
        <taxon>Preaxostyla</taxon>
        <taxon>Oxymonadida</taxon>
        <taxon>Blattamonas</taxon>
    </lineage>
</organism>
<feature type="region of interest" description="Disordered" evidence="1">
    <location>
        <begin position="254"/>
        <end position="294"/>
    </location>
</feature>
<evidence type="ECO:0000313" key="3">
    <source>
        <dbReference type="Proteomes" id="UP001281761"/>
    </source>
</evidence>
<sequence>MSLFSLAKTIQCPICSDTTHVSKAADHFKSICLESLPSVYDPNFSILVPNPIMCPICFECGIERELNIFDLVTHIELHVRLEQIGKGREPAKAIQQELTKLGEERAEVDIIEWILNNTDLSSDRNFRHSTSKLRRKSHPNAFDLFAAFLANKRKQRQERKNASEISAELPKNDPSQPLLENDESKVTKEGKQKQNCADGIKEDEYAFLNKPNRIWLENDDLNELSPESCPELNLISLFEEEMSGDVSEVHEIEHKEVEETKMEEVKNEIQAREKAKKRRRRGRKGRQHRRNHRR</sequence>
<comment type="caution">
    <text evidence="2">The sequence shown here is derived from an EMBL/GenBank/DDBJ whole genome shotgun (WGS) entry which is preliminary data.</text>
</comment>
<dbReference type="Proteomes" id="UP001281761">
    <property type="component" value="Unassembled WGS sequence"/>
</dbReference>
<dbReference type="EMBL" id="JARBJD010000277">
    <property type="protein sequence ID" value="KAK2944980.1"/>
    <property type="molecule type" value="Genomic_DNA"/>
</dbReference>
<protein>
    <submittedName>
        <fullName evidence="2">Uncharacterized protein</fullName>
    </submittedName>
</protein>